<reference evidence="7 8" key="1">
    <citation type="journal article" date="2010" name="J. Bacteriol.">
        <title>Complete genome sequence of "Candidatus Puniceispirillum marinum" IMCC1322, a representative of the SAR116 clade in the Alphaproteobacteria.</title>
        <authorList>
            <person name="Oh H.M."/>
            <person name="Kwon K.K."/>
            <person name="Kang I."/>
            <person name="Kang S.G."/>
            <person name="Lee J.H."/>
            <person name="Kim S.J."/>
            <person name="Cho J.C."/>
        </authorList>
    </citation>
    <scope>NUCLEOTIDE SEQUENCE [LARGE SCALE GENOMIC DNA]</scope>
    <source>
        <strain evidence="7 8">IMCC1322</strain>
    </source>
</reference>
<dbReference type="GO" id="GO:0005886">
    <property type="term" value="C:plasma membrane"/>
    <property type="evidence" value="ECO:0007669"/>
    <property type="project" value="UniProtKB-SubCell"/>
</dbReference>
<keyword evidence="4" id="KW-0812">Transmembrane</keyword>
<sequence>MMRVVLLFVILFCGWLLMSGHYTPLITSFGVLSCALCAWLSWRIGASDLEGLPTHLFARLPAFLLWLLREIIMSNIATSKIILFGGAKPEIFEVPATQRTAAGVATYANSITLTPGTVTIDINESKSSTFIVHALHSDFGDDVRSGDMDRRVSALEDITDAELAKS</sequence>
<dbReference type="GO" id="GO:0016746">
    <property type="term" value="F:acyltransferase activity"/>
    <property type="evidence" value="ECO:0007669"/>
    <property type="project" value="UniProtKB-KW"/>
</dbReference>
<organism evidence="7 8">
    <name type="scientific">Puniceispirillum marinum (strain IMCC1322)</name>
    <dbReference type="NCBI Taxonomy" id="488538"/>
    <lineage>
        <taxon>Bacteria</taxon>
        <taxon>Pseudomonadati</taxon>
        <taxon>Pseudomonadota</taxon>
        <taxon>Alphaproteobacteria</taxon>
        <taxon>Candidatus Puniceispirillales</taxon>
        <taxon>Candidatus Puniceispirillaceae</taxon>
        <taxon>Candidatus Puniceispirillum</taxon>
    </lineage>
</organism>
<evidence type="ECO:0000256" key="2">
    <source>
        <dbReference type="ARBA" id="ARBA00006228"/>
    </source>
</evidence>
<dbReference type="Pfam" id="PF01899">
    <property type="entry name" value="MNHE"/>
    <property type="match status" value="1"/>
</dbReference>
<keyword evidence="5" id="KW-1133">Transmembrane helix</keyword>
<evidence type="ECO:0000313" key="7">
    <source>
        <dbReference type="EMBL" id="ADE38711.1"/>
    </source>
</evidence>
<protein>
    <submittedName>
        <fullName evidence="7">Cation antiporter</fullName>
        <ecNumber evidence="7">2.3.1.-</ecNumber>
    </submittedName>
</protein>
<dbReference type="PANTHER" id="PTHR34584:SF1">
    <property type="entry name" value="NA(+)_H(+) ANTIPORTER SUBUNIT E1"/>
    <property type="match status" value="1"/>
</dbReference>
<evidence type="ECO:0000256" key="4">
    <source>
        <dbReference type="ARBA" id="ARBA00022692"/>
    </source>
</evidence>
<keyword evidence="3" id="KW-1003">Cell membrane</keyword>
<dbReference type="KEGG" id="apb:SAR116_0467"/>
<dbReference type="PANTHER" id="PTHR34584">
    <property type="entry name" value="NA(+)/H(+) ANTIPORTER SUBUNIT E1"/>
    <property type="match status" value="1"/>
</dbReference>
<comment type="subcellular location">
    <subcellularLocation>
        <location evidence="1">Cell membrane</location>
        <topology evidence="1">Multi-pass membrane protein</topology>
    </subcellularLocation>
</comment>
<name>D5BQZ7_PUNMI</name>
<dbReference type="Proteomes" id="UP000007460">
    <property type="component" value="Chromosome"/>
</dbReference>
<evidence type="ECO:0000256" key="1">
    <source>
        <dbReference type="ARBA" id="ARBA00004651"/>
    </source>
</evidence>
<evidence type="ECO:0000256" key="5">
    <source>
        <dbReference type="ARBA" id="ARBA00022989"/>
    </source>
</evidence>
<dbReference type="EC" id="2.3.1.-" evidence="7"/>
<dbReference type="OrthoDB" id="9807187at2"/>
<dbReference type="STRING" id="488538.SAR116_0467"/>
<dbReference type="InterPro" id="IPR002758">
    <property type="entry name" value="Cation_antiport_E"/>
</dbReference>
<keyword evidence="8" id="KW-1185">Reference proteome</keyword>
<proteinExistence type="inferred from homology"/>
<dbReference type="RefSeq" id="WP_013045340.1">
    <property type="nucleotide sequence ID" value="NC_014010.1"/>
</dbReference>
<keyword evidence="6" id="KW-0472">Membrane</keyword>
<comment type="similarity">
    <text evidence="2">Belongs to the CPA3 antiporters (TC 2.A.63) subunit E family.</text>
</comment>
<dbReference type="GO" id="GO:0008324">
    <property type="term" value="F:monoatomic cation transmembrane transporter activity"/>
    <property type="evidence" value="ECO:0007669"/>
    <property type="project" value="InterPro"/>
</dbReference>
<accession>D5BQZ7</accession>
<keyword evidence="7" id="KW-0808">Transferase</keyword>
<dbReference type="eggNOG" id="COG1863">
    <property type="taxonomic scope" value="Bacteria"/>
</dbReference>
<evidence type="ECO:0000256" key="3">
    <source>
        <dbReference type="ARBA" id="ARBA00022475"/>
    </source>
</evidence>
<dbReference type="PROSITE" id="PS51257">
    <property type="entry name" value="PROKAR_LIPOPROTEIN"/>
    <property type="match status" value="1"/>
</dbReference>
<keyword evidence="7" id="KW-0012">Acyltransferase</keyword>
<dbReference type="AlphaFoldDB" id="D5BQZ7"/>
<dbReference type="EMBL" id="CP001751">
    <property type="protein sequence ID" value="ADE38711.1"/>
    <property type="molecule type" value="Genomic_DNA"/>
</dbReference>
<evidence type="ECO:0000313" key="8">
    <source>
        <dbReference type="Proteomes" id="UP000007460"/>
    </source>
</evidence>
<evidence type="ECO:0000256" key="6">
    <source>
        <dbReference type="ARBA" id="ARBA00023136"/>
    </source>
</evidence>
<dbReference type="HOGENOM" id="CLU_086615_2_0_5"/>
<gene>
    <name evidence="7" type="ordered locus">SAR116_0467</name>
</gene>